<evidence type="ECO:0000256" key="8">
    <source>
        <dbReference type="SAM" id="Phobius"/>
    </source>
</evidence>
<dbReference type="InterPro" id="IPR000522">
    <property type="entry name" value="ABC_transptr_permease_BtuC"/>
</dbReference>
<evidence type="ECO:0000256" key="3">
    <source>
        <dbReference type="ARBA" id="ARBA00022448"/>
    </source>
</evidence>
<dbReference type="PANTHER" id="PTHR30472">
    <property type="entry name" value="FERRIC ENTEROBACTIN TRANSPORT SYSTEM PERMEASE PROTEIN"/>
    <property type="match status" value="1"/>
</dbReference>
<comment type="similarity">
    <text evidence="2">Belongs to the binding-protein-dependent transport system permease family. FecCD subfamily.</text>
</comment>
<dbReference type="AlphaFoldDB" id="A0A0R2ACZ9"/>
<reference evidence="9 10" key="1">
    <citation type="journal article" date="2015" name="Genome Announc.">
        <title>Expanding the biotechnology potential of lactobacilli through comparative genomics of 213 strains and associated genera.</title>
        <authorList>
            <person name="Sun Z."/>
            <person name="Harris H.M."/>
            <person name="McCann A."/>
            <person name="Guo C."/>
            <person name="Argimon S."/>
            <person name="Zhang W."/>
            <person name="Yang X."/>
            <person name="Jeffery I.B."/>
            <person name="Cooney J.C."/>
            <person name="Kagawa T.F."/>
            <person name="Liu W."/>
            <person name="Song Y."/>
            <person name="Salvetti E."/>
            <person name="Wrobel A."/>
            <person name="Rasinkangas P."/>
            <person name="Parkhill J."/>
            <person name="Rea M.C."/>
            <person name="O'Sullivan O."/>
            <person name="Ritari J."/>
            <person name="Douillard F.P."/>
            <person name="Paul Ross R."/>
            <person name="Yang R."/>
            <person name="Briner A.E."/>
            <person name="Felis G.E."/>
            <person name="de Vos W.M."/>
            <person name="Barrangou R."/>
            <person name="Klaenhammer T.R."/>
            <person name="Caufield P.W."/>
            <person name="Cui Y."/>
            <person name="Zhang H."/>
            <person name="O'Toole P.W."/>
        </authorList>
    </citation>
    <scope>NUCLEOTIDE SEQUENCE [LARGE SCALE GENOMIC DNA]</scope>
    <source>
        <strain evidence="9 10">DSM 20634</strain>
    </source>
</reference>
<dbReference type="CDD" id="cd06550">
    <property type="entry name" value="TM_ABC_iron-siderophores_like"/>
    <property type="match status" value="1"/>
</dbReference>
<dbReference type="PATRIC" id="fig|1423813.3.peg.1745"/>
<proteinExistence type="inferred from homology"/>
<feature type="transmembrane region" description="Helical" evidence="8">
    <location>
        <begin position="277"/>
        <end position="298"/>
    </location>
</feature>
<sequence length="303" mass="32091">MGDIHLSLWTTTQTLLGLSSDRVANLVVWDMRVPYVWAALITGSCLAVSGLILQSLTNNDLVDSSLLGVNAGASLGAVILIGLSGLVKTISVDRWLPAAAVVGACISLLLVMLIGKSGTKMQILLGGVALTALLNGIILMIQLRMDSFDFDKILVWLSGSFWNTEMAFLRPYAGLTVLLLGATWLLHRELAVLVLGDQMARSAGVNLTTVKRLLMLLAVAMAAVAVSVGGAISLVGLMAPNMARRFCGSRIQVLLPVTCLLGCVIMVLATVVANNLFLPSVLPVGLVVAVITMPYFLYQLFKG</sequence>
<keyword evidence="4" id="KW-1003">Cell membrane</keyword>
<dbReference type="Gene3D" id="1.10.3470.10">
    <property type="entry name" value="ABC transporter involved in vitamin B12 uptake, BtuC"/>
    <property type="match status" value="1"/>
</dbReference>
<evidence type="ECO:0000313" key="9">
    <source>
        <dbReference type="EMBL" id="KRM61641.1"/>
    </source>
</evidence>
<organism evidence="9 10">
    <name type="scientific">Paucilactobacillus vaccinostercus DSM 20634</name>
    <dbReference type="NCBI Taxonomy" id="1423813"/>
    <lineage>
        <taxon>Bacteria</taxon>
        <taxon>Bacillati</taxon>
        <taxon>Bacillota</taxon>
        <taxon>Bacilli</taxon>
        <taxon>Lactobacillales</taxon>
        <taxon>Lactobacillaceae</taxon>
        <taxon>Paucilactobacillus</taxon>
    </lineage>
</organism>
<comment type="caution">
    <text evidence="9">The sequence shown here is derived from an EMBL/GenBank/DDBJ whole genome shotgun (WGS) entry which is preliminary data.</text>
</comment>
<accession>A0A0R2ACZ9</accession>
<keyword evidence="5 8" id="KW-0812">Transmembrane</keyword>
<evidence type="ECO:0000256" key="4">
    <source>
        <dbReference type="ARBA" id="ARBA00022475"/>
    </source>
</evidence>
<evidence type="ECO:0000256" key="7">
    <source>
        <dbReference type="ARBA" id="ARBA00023136"/>
    </source>
</evidence>
<dbReference type="STRING" id="1423813.FC26_GL001718"/>
<protein>
    <submittedName>
        <fullName evidence="9">Ferrichrome ABC transporter permease</fullName>
    </submittedName>
</protein>
<feature type="transmembrane region" description="Helical" evidence="8">
    <location>
        <begin position="215"/>
        <end position="239"/>
    </location>
</feature>
<keyword evidence="6 8" id="KW-1133">Transmembrane helix</keyword>
<evidence type="ECO:0000256" key="5">
    <source>
        <dbReference type="ARBA" id="ARBA00022692"/>
    </source>
</evidence>
<gene>
    <name evidence="9" type="ORF">FC26_GL001718</name>
</gene>
<keyword evidence="10" id="KW-1185">Reference proteome</keyword>
<dbReference type="InterPro" id="IPR037294">
    <property type="entry name" value="ABC_BtuC-like"/>
</dbReference>
<dbReference type="PANTHER" id="PTHR30472:SF25">
    <property type="entry name" value="ABC TRANSPORTER PERMEASE PROTEIN MJ0876-RELATED"/>
    <property type="match status" value="1"/>
</dbReference>
<dbReference type="GO" id="GO:0033214">
    <property type="term" value="P:siderophore-iron import into cell"/>
    <property type="evidence" value="ECO:0007669"/>
    <property type="project" value="TreeGrafter"/>
</dbReference>
<name>A0A0R2ACZ9_9LACO</name>
<dbReference type="SUPFAM" id="SSF81345">
    <property type="entry name" value="ABC transporter involved in vitamin B12 uptake, BtuC"/>
    <property type="match status" value="1"/>
</dbReference>
<dbReference type="Pfam" id="PF01032">
    <property type="entry name" value="FecCD"/>
    <property type="match status" value="1"/>
</dbReference>
<evidence type="ECO:0000256" key="6">
    <source>
        <dbReference type="ARBA" id="ARBA00022989"/>
    </source>
</evidence>
<feature type="transmembrane region" description="Helical" evidence="8">
    <location>
        <begin position="35"/>
        <end position="53"/>
    </location>
</feature>
<evidence type="ECO:0000256" key="1">
    <source>
        <dbReference type="ARBA" id="ARBA00004651"/>
    </source>
</evidence>
<feature type="transmembrane region" description="Helical" evidence="8">
    <location>
        <begin position="95"/>
        <end position="115"/>
    </location>
</feature>
<evidence type="ECO:0000256" key="2">
    <source>
        <dbReference type="ARBA" id="ARBA00007935"/>
    </source>
</evidence>
<feature type="transmembrane region" description="Helical" evidence="8">
    <location>
        <begin position="65"/>
        <end position="83"/>
    </location>
</feature>
<evidence type="ECO:0000313" key="10">
    <source>
        <dbReference type="Proteomes" id="UP000051733"/>
    </source>
</evidence>
<feature type="transmembrane region" description="Helical" evidence="8">
    <location>
        <begin position="251"/>
        <end position="271"/>
    </location>
</feature>
<comment type="subcellular location">
    <subcellularLocation>
        <location evidence="1">Cell membrane</location>
        <topology evidence="1">Multi-pass membrane protein</topology>
    </subcellularLocation>
</comment>
<keyword evidence="7 8" id="KW-0472">Membrane</keyword>
<keyword evidence="3" id="KW-0813">Transport</keyword>
<dbReference type="EMBL" id="AYYY01000025">
    <property type="protein sequence ID" value="KRM61641.1"/>
    <property type="molecule type" value="Genomic_DNA"/>
</dbReference>
<dbReference type="GO" id="GO:0005886">
    <property type="term" value="C:plasma membrane"/>
    <property type="evidence" value="ECO:0007669"/>
    <property type="project" value="UniProtKB-SubCell"/>
</dbReference>
<feature type="transmembrane region" description="Helical" evidence="8">
    <location>
        <begin position="122"/>
        <end position="141"/>
    </location>
</feature>
<dbReference type="GO" id="GO:0022857">
    <property type="term" value="F:transmembrane transporter activity"/>
    <property type="evidence" value="ECO:0007669"/>
    <property type="project" value="InterPro"/>
</dbReference>
<dbReference type="Proteomes" id="UP000051733">
    <property type="component" value="Unassembled WGS sequence"/>
</dbReference>